<keyword evidence="7" id="KW-1133">Transmembrane helix</keyword>
<organism evidence="9 10">
    <name type="scientific">Imhoffiella purpurea</name>
    <dbReference type="NCBI Taxonomy" id="1249627"/>
    <lineage>
        <taxon>Bacteria</taxon>
        <taxon>Pseudomonadati</taxon>
        <taxon>Pseudomonadota</taxon>
        <taxon>Gammaproteobacteria</taxon>
        <taxon>Chromatiales</taxon>
        <taxon>Chromatiaceae</taxon>
        <taxon>Imhoffiella</taxon>
    </lineage>
</organism>
<comment type="function">
    <text evidence="7">Possible subunit of a heme lyase.</text>
</comment>
<dbReference type="STRING" id="1249627.D779_4140"/>
<dbReference type="Gene3D" id="1.10.8.640">
    <property type="entry name" value="Cytochrome C biogenesis protein"/>
    <property type="match status" value="1"/>
</dbReference>
<protein>
    <recommendedName>
        <fullName evidence="7">Cytochrome c-type biogenesis protein</fullName>
    </recommendedName>
</protein>
<dbReference type="PANTHER" id="PTHR47870">
    <property type="entry name" value="CYTOCHROME C-TYPE BIOGENESIS PROTEIN CCMH"/>
    <property type="match status" value="1"/>
</dbReference>
<keyword evidence="6 7" id="KW-0408">Iron</keyword>
<evidence type="ECO:0000313" key="10">
    <source>
        <dbReference type="Proteomes" id="UP000019460"/>
    </source>
</evidence>
<evidence type="ECO:0000256" key="3">
    <source>
        <dbReference type="ARBA" id="ARBA00022723"/>
    </source>
</evidence>
<feature type="domain" description="CcmH/CycL/Ccl2/NrfF N-terminal" evidence="8">
    <location>
        <begin position="18"/>
        <end position="154"/>
    </location>
</feature>
<feature type="transmembrane region" description="Helical" evidence="7">
    <location>
        <begin position="110"/>
        <end position="128"/>
    </location>
</feature>
<keyword evidence="4 7" id="KW-0732">Signal</keyword>
<evidence type="ECO:0000256" key="2">
    <source>
        <dbReference type="ARBA" id="ARBA00022617"/>
    </source>
</evidence>
<dbReference type="EMBL" id="AONC01000009">
    <property type="protein sequence ID" value="EXJ16587.1"/>
    <property type="molecule type" value="Genomic_DNA"/>
</dbReference>
<dbReference type="InterPro" id="IPR038297">
    <property type="entry name" value="CcmH/CycL/NrfF/Ccl2_sf"/>
</dbReference>
<evidence type="ECO:0000256" key="4">
    <source>
        <dbReference type="ARBA" id="ARBA00022729"/>
    </source>
</evidence>
<keyword evidence="3 7" id="KW-0479">Metal-binding</keyword>
<dbReference type="PATRIC" id="fig|1249627.3.peg.646"/>
<evidence type="ECO:0000259" key="8">
    <source>
        <dbReference type="Pfam" id="PF03918"/>
    </source>
</evidence>
<dbReference type="InterPro" id="IPR005616">
    <property type="entry name" value="CcmH/CycL/Ccl2/NrfF_N"/>
</dbReference>
<dbReference type="AlphaFoldDB" id="W9VKH8"/>
<dbReference type="InterPro" id="IPR051263">
    <property type="entry name" value="C-type_cytochrome_biogenesis"/>
</dbReference>
<keyword evidence="7" id="KW-0472">Membrane</keyword>
<dbReference type="GO" id="GO:0017004">
    <property type="term" value="P:cytochrome complex assembly"/>
    <property type="evidence" value="ECO:0007669"/>
    <property type="project" value="UniProtKB-KW"/>
</dbReference>
<keyword evidence="5" id="KW-0201">Cytochrome c-type biogenesis</keyword>
<comment type="caution">
    <text evidence="9">The sequence shown here is derived from an EMBL/GenBank/DDBJ whole genome shotgun (WGS) entry which is preliminary data.</text>
</comment>
<evidence type="ECO:0000313" key="9">
    <source>
        <dbReference type="EMBL" id="EXJ16587.1"/>
    </source>
</evidence>
<accession>W9VKH8</accession>
<proteinExistence type="inferred from homology"/>
<reference evidence="9 10" key="1">
    <citation type="submission" date="2012-11" db="EMBL/GenBank/DDBJ databases">
        <title>Genome assembly of Thiorhodococcus sp. AK35.</title>
        <authorList>
            <person name="Nupur N."/>
            <person name="Khatri I."/>
            <person name="Subramanian S."/>
            <person name="Pinnaka A."/>
        </authorList>
    </citation>
    <scope>NUCLEOTIDE SEQUENCE [LARGE SCALE GENOMIC DNA]</scope>
    <source>
        <strain evidence="9 10">AK35</strain>
    </source>
</reference>
<name>W9VKH8_9GAMM</name>
<comment type="similarity">
    <text evidence="1 7">Belongs to the CcmH/CycL/Ccl2/NrfF family.</text>
</comment>
<feature type="signal peptide" evidence="7">
    <location>
        <begin position="1"/>
        <end position="25"/>
    </location>
</feature>
<evidence type="ECO:0000256" key="5">
    <source>
        <dbReference type="ARBA" id="ARBA00022748"/>
    </source>
</evidence>
<dbReference type="FunFam" id="1.10.8.640:FF:000001">
    <property type="entry name" value="Cytochrome c-type biogenesis protein"/>
    <property type="match status" value="1"/>
</dbReference>
<keyword evidence="10" id="KW-1185">Reference proteome</keyword>
<dbReference type="GO" id="GO:0046872">
    <property type="term" value="F:metal ion binding"/>
    <property type="evidence" value="ECO:0007669"/>
    <property type="project" value="UniProtKB-KW"/>
</dbReference>
<keyword evidence="9" id="KW-0456">Lyase</keyword>
<gene>
    <name evidence="9" type="ORF">D779_4140</name>
</gene>
<evidence type="ECO:0000256" key="1">
    <source>
        <dbReference type="ARBA" id="ARBA00010342"/>
    </source>
</evidence>
<dbReference type="PANTHER" id="PTHR47870:SF1">
    <property type="entry name" value="CYTOCHROME C-TYPE BIOGENESIS PROTEIN CCMH"/>
    <property type="match status" value="1"/>
</dbReference>
<feature type="chain" id="PRO_5011020102" description="Cytochrome c-type biogenesis protein" evidence="7">
    <location>
        <begin position="26"/>
        <end position="162"/>
    </location>
</feature>
<sequence length="162" mass="18355">MRPTIPALAIAGLLAGALTLGTAQAYTLEEFTFEDPARTDEFRDLIGQLRCLVCQNESLAGSQASVAQDLRKEVYRMMQDGQSTDEVVDFLVERYGDFVLYEPPIKPSTYVLWFGPFLFLGFGAFLLLRTLQRKKEEPEQDLSEAEQERLRRLLAKTGNQQD</sequence>
<dbReference type="CDD" id="cd16378">
    <property type="entry name" value="CcmH_N"/>
    <property type="match status" value="1"/>
</dbReference>
<dbReference type="GO" id="GO:0016829">
    <property type="term" value="F:lyase activity"/>
    <property type="evidence" value="ECO:0007669"/>
    <property type="project" value="UniProtKB-KW"/>
</dbReference>
<dbReference type="Proteomes" id="UP000019460">
    <property type="component" value="Unassembled WGS sequence"/>
</dbReference>
<dbReference type="eggNOG" id="COG3088">
    <property type="taxonomic scope" value="Bacteria"/>
</dbReference>
<evidence type="ECO:0000256" key="7">
    <source>
        <dbReference type="RuleBase" id="RU364112"/>
    </source>
</evidence>
<evidence type="ECO:0000256" key="6">
    <source>
        <dbReference type="ARBA" id="ARBA00023004"/>
    </source>
</evidence>
<dbReference type="Pfam" id="PF03918">
    <property type="entry name" value="CcmH"/>
    <property type="match status" value="1"/>
</dbReference>
<keyword evidence="7" id="KW-0812">Transmembrane</keyword>
<dbReference type="GO" id="GO:0005886">
    <property type="term" value="C:plasma membrane"/>
    <property type="evidence" value="ECO:0007669"/>
    <property type="project" value="TreeGrafter"/>
</dbReference>
<keyword evidence="2 7" id="KW-0349">Heme</keyword>